<keyword evidence="5 11" id="KW-0067">ATP-binding</keyword>
<gene>
    <name evidence="11" type="ORF">ACFQ0F_09955</name>
</gene>
<keyword evidence="8" id="KW-0406">Ion transport</keyword>
<dbReference type="InterPro" id="IPR003593">
    <property type="entry name" value="AAA+_ATPase"/>
</dbReference>
<accession>A0ABW3HIX6</accession>
<name>A0ABW3HIX6_9GAMM</name>
<dbReference type="EMBL" id="JBHTIT010000001">
    <property type="protein sequence ID" value="MFD0950709.1"/>
    <property type="molecule type" value="Genomic_DNA"/>
</dbReference>
<dbReference type="InterPro" id="IPR003439">
    <property type="entry name" value="ABC_transporter-like_ATP-bd"/>
</dbReference>
<evidence type="ECO:0000256" key="9">
    <source>
        <dbReference type="ARBA" id="ARBA00023136"/>
    </source>
</evidence>
<dbReference type="PANTHER" id="PTHR42734">
    <property type="entry name" value="METAL TRANSPORT SYSTEM ATP-BINDING PROTEIN TM_0124-RELATED"/>
    <property type="match status" value="1"/>
</dbReference>
<keyword evidence="4" id="KW-0862">Zinc</keyword>
<keyword evidence="9" id="KW-0472">Membrane</keyword>
<dbReference type="SMART" id="SM00382">
    <property type="entry name" value="AAA"/>
    <property type="match status" value="1"/>
</dbReference>
<evidence type="ECO:0000256" key="6">
    <source>
        <dbReference type="ARBA" id="ARBA00022906"/>
    </source>
</evidence>
<dbReference type="PROSITE" id="PS50893">
    <property type="entry name" value="ABC_TRANSPORTER_2"/>
    <property type="match status" value="1"/>
</dbReference>
<proteinExistence type="predicted"/>
<dbReference type="Proteomes" id="UP001597044">
    <property type="component" value="Unassembled WGS sequence"/>
</dbReference>
<evidence type="ECO:0000256" key="1">
    <source>
        <dbReference type="ARBA" id="ARBA00022448"/>
    </source>
</evidence>
<evidence type="ECO:0000256" key="3">
    <source>
        <dbReference type="ARBA" id="ARBA00022741"/>
    </source>
</evidence>
<dbReference type="GO" id="GO:0005524">
    <property type="term" value="F:ATP binding"/>
    <property type="evidence" value="ECO:0007669"/>
    <property type="project" value="UniProtKB-KW"/>
</dbReference>
<evidence type="ECO:0000256" key="4">
    <source>
        <dbReference type="ARBA" id="ARBA00022833"/>
    </source>
</evidence>
<dbReference type="RefSeq" id="WP_379072174.1">
    <property type="nucleotide sequence ID" value="NZ_JBHTIT010000001.1"/>
</dbReference>
<keyword evidence="7" id="KW-1278">Translocase</keyword>
<evidence type="ECO:0000259" key="10">
    <source>
        <dbReference type="PROSITE" id="PS50893"/>
    </source>
</evidence>
<keyword evidence="1" id="KW-0813">Transport</keyword>
<reference evidence="12" key="1">
    <citation type="journal article" date="2019" name="Int. J. Syst. Evol. Microbiol.">
        <title>The Global Catalogue of Microorganisms (GCM) 10K type strain sequencing project: providing services to taxonomists for standard genome sequencing and annotation.</title>
        <authorList>
            <consortium name="The Broad Institute Genomics Platform"/>
            <consortium name="The Broad Institute Genome Sequencing Center for Infectious Disease"/>
            <person name="Wu L."/>
            <person name="Ma J."/>
        </authorList>
    </citation>
    <scope>NUCLEOTIDE SEQUENCE [LARGE SCALE GENOMIC DNA]</scope>
    <source>
        <strain evidence="12">CCUG 63419</strain>
    </source>
</reference>
<sequence length="271" mass="29721">MAEPLLKLSNISWHIDGRSVLEGVDLSLQRGQITTIIGPNGAGKTCLIRIALGLMPASSGQRWLAPNLRIGYVPQRFPLNPYLPLTVADFLALPGPSGQPSRFSWLRWPAPRQQYSQSEILSALREVGAEHLLSHAALTLSGGEQQRVLLARALLRKPDLLVLDEPVQGVDLAGQNELYALIRKLRDRHGCGVLMVSHDLHVVMAATDQVVCLNRHVCCTGHPEAVSKHPEYQRLFGASGGRDLAIYTHHHDHHHSLQGDATDCDAGCKHD</sequence>
<dbReference type="InterPro" id="IPR017871">
    <property type="entry name" value="ABC_transporter-like_CS"/>
</dbReference>
<dbReference type="SUPFAM" id="SSF52540">
    <property type="entry name" value="P-loop containing nucleoside triphosphate hydrolases"/>
    <property type="match status" value="1"/>
</dbReference>
<dbReference type="PROSITE" id="PS00211">
    <property type="entry name" value="ABC_TRANSPORTER_1"/>
    <property type="match status" value="1"/>
</dbReference>
<organism evidence="11 12">
    <name type="scientific">Paraperlucidibaca wandonensis</name>
    <dbReference type="NCBI Taxonomy" id="1268273"/>
    <lineage>
        <taxon>Bacteria</taxon>
        <taxon>Pseudomonadati</taxon>
        <taxon>Pseudomonadota</taxon>
        <taxon>Gammaproteobacteria</taxon>
        <taxon>Moraxellales</taxon>
        <taxon>Moraxellaceae</taxon>
        <taxon>Paraperlucidibaca</taxon>
    </lineage>
</organism>
<keyword evidence="2" id="KW-1003">Cell membrane</keyword>
<keyword evidence="6" id="KW-0864">Zinc transport</keyword>
<dbReference type="InterPro" id="IPR050153">
    <property type="entry name" value="Metal_Ion_Import_ABC"/>
</dbReference>
<evidence type="ECO:0000256" key="5">
    <source>
        <dbReference type="ARBA" id="ARBA00022840"/>
    </source>
</evidence>
<comment type="caution">
    <text evidence="11">The sequence shown here is derived from an EMBL/GenBank/DDBJ whole genome shotgun (WGS) entry which is preliminary data.</text>
</comment>
<protein>
    <submittedName>
        <fullName evidence="11">ATP-binding cassette domain-containing protein</fullName>
    </submittedName>
</protein>
<feature type="domain" description="ABC transporter" evidence="10">
    <location>
        <begin position="6"/>
        <end position="239"/>
    </location>
</feature>
<keyword evidence="3" id="KW-0547">Nucleotide-binding</keyword>
<evidence type="ECO:0000256" key="2">
    <source>
        <dbReference type="ARBA" id="ARBA00022475"/>
    </source>
</evidence>
<dbReference type="Pfam" id="PF00005">
    <property type="entry name" value="ABC_tran"/>
    <property type="match status" value="1"/>
</dbReference>
<evidence type="ECO:0000313" key="11">
    <source>
        <dbReference type="EMBL" id="MFD0950709.1"/>
    </source>
</evidence>
<dbReference type="PANTHER" id="PTHR42734:SF9">
    <property type="entry name" value="ZINC IMPORT ATP-BINDING PROTEIN ZNUC"/>
    <property type="match status" value="1"/>
</dbReference>
<keyword evidence="12" id="KW-1185">Reference proteome</keyword>
<dbReference type="Gene3D" id="3.40.50.300">
    <property type="entry name" value="P-loop containing nucleotide triphosphate hydrolases"/>
    <property type="match status" value="1"/>
</dbReference>
<dbReference type="InterPro" id="IPR027417">
    <property type="entry name" value="P-loop_NTPase"/>
</dbReference>
<evidence type="ECO:0000313" key="12">
    <source>
        <dbReference type="Proteomes" id="UP001597044"/>
    </source>
</evidence>
<evidence type="ECO:0000256" key="7">
    <source>
        <dbReference type="ARBA" id="ARBA00022967"/>
    </source>
</evidence>
<evidence type="ECO:0000256" key="8">
    <source>
        <dbReference type="ARBA" id="ARBA00023065"/>
    </source>
</evidence>